<keyword evidence="4" id="KW-1185">Reference proteome</keyword>
<feature type="domain" description="CAAX prenyl protease 2/Lysostaphin resistance protein A-like" evidence="2">
    <location>
        <begin position="142"/>
        <end position="230"/>
    </location>
</feature>
<reference evidence="3 4" key="1">
    <citation type="submission" date="2017-12" db="EMBL/GenBank/DDBJ databases">
        <title>Phylogenetic diversity of female urinary microbiome.</title>
        <authorList>
            <person name="Thomas-White K."/>
            <person name="Wolfe A.J."/>
        </authorList>
    </citation>
    <scope>NUCLEOTIDE SEQUENCE [LARGE SCALE GENOMIC DNA]</scope>
    <source>
        <strain evidence="3 4">UMB0119</strain>
    </source>
</reference>
<dbReference type="InterPro" id="IPR003675">
    <property type="entry name" value="Rce1/LyrA-like_dom"/>
</dbReference>
<protein>
    <submittedName>
        <fullName evidence="3">CPBP family intramembrane metalloprotease</fullName>
    </submittedName>
</protein>
<feature type="transmembrane region" description="Helical" evidence="1">
    <location>
        <begin position="97"/>
        <end position="123"/>
    </location>
</feature>
<accession>A0A2I1MBW3</accession>
<gene>
    <name evidence="3" type="ORF">CYJ34_02320</name>
</gene>
<organism evidence="3 4">
    <name type="scientific">Anaerococcus octavius</name>
    <dbReference type="NCBI Taxonomy" id="54007"/>
    <lineage>
        <taxon>Bacteria</taxon>
        <taxon>Bacillati</taxon>
        <taxon>Bacillota</taxon>
        <taxon>Tissierellia</taxon>
        <taxon>Tissierellales</taxon>
        <taxon>Peptoniphilaceae</taxon>
        <taxon>Anaerococcus</taxon>
    </lineage>
</organism>
<evidence type="ECO:0000256" key="1">
    <source>
        <dbReference type="SAM" id="Phobius"/>
    </source>
</evidence>
<evidence type="ECO:0000313" key="3">
    <source>
        <dbReference type="EMBL" id="PKZ17569.1"/>
    </source>
</evidence>
<keyword evidence="1" id="KW-1133">Transmembrane helix</keyword>
<keyword evidence="3" id="KW-0645">Protease</keyword>
<proteinExistence type="predicted"/>
<dbReference type="GO" id="GO:0004175">
    <property type="term" value="F:endopeptidase activity"/>
    <property type="evidence" value="ECO:0007669"/>
    <property type="project" value="UniProtKB-ARBA"/>
</dbReference>
<dbReference type="InterPro" id="IPR052710">
    <property type="entry name" value="CAAX_protease"/>
</dbReference>
<dbReference type="GO" id="GO:0080120">
    <property type="term" value="P:CAAX-box protein maturation"/>
    <property type="evidence" value="ECO:0007669"/>
    <property type="project" value="UniProtKB-ARBA"/>
</dbReference>
<dbReference type="EMBL" id="PKGS01000001">
    <property type="protein sequence ID" value="PKZ17569.1"/>
    <property type="molecule type" value="Genomic_DNA"/>
</dbReference>
<keyword evidence="3" id="KW-0482">Metalloprotease</keyword>
<feature type="transmembrane region" description="Helical" evidence="1">
    <location>
        <begin position="7"/>
        <end position="32"/>
    </location>
</feature>
<dbReference type="Proteomes" id="UP000234335">
    <property type="component" value="Unassembled WGS sequence"/>
</dbReference>
<feature type="transmembrane region" description="Helical" evidence="1">
    <location>
        <begin position="196"/>
        <end position="213"/>
    </location>
</feature>
<keyword evidence="1" id="KW-0472">Membrane</keyword>
<feature type="transmembrane region" description="Helical" evidence="1">
    <location>
        <begin position="242"/>
        <end position="259"/>
    </location>
</feature>
<dbReference type="PANTHER" id="PTHR36435">
    <property type="entry name" value="SLR1288 PROTEIN"/>
    <property type="match status" value="1"/>
</dbReference>
<evidence type="ECO:0000313" key="4">
    <source>
        <dbReference type="Proteomes" id="UP000234335"/>
    </source>
</evidence>
<dbReference type="GO" id="GO:0008237">
    <property type="term" value="F:metallopeptidase activity"/>
    <property type="evidence" value="ECO:0007669"/>
    <property type="project" value="UniProtKB-KW"/>
</dbReference>
<keyword evidence="3" id="KW-0378">Hydrolase</keyword>
<name>A0A2I1MBW3_9FIRM</name>
<keyword evidence="1" id="KW-0812">Transmembrane</keyword>
<dbReference type="Pfam" id="PF02517">
    <property type="entry name" value="Rce1-like"/>
    <property type="match status" value="1"/>
</dbReference>
<feature type="transmembrane region" description="Helical" evidence="1">
    <location>
        <begin position="220"/>
        <end position="236"/>
    </location>
</feature>
<dbReference type="AlphaFoldDB" id="A0A2I1MBW3"/>
<feature type="transmembrane region" description="Helical" evidence="1">
    <location>
        <begin position="173"/>
        <end position="190"/>
    </location>
</feature>
<dbReference type="RefSeq" id="WP_101539729.1">
    <property type="nucleotide sequence ID" value="NZ_PKGS01000001.1"/>
</dbReference>
<evidence type="ECO:0000259" key="2">
    <source>
        <dbReference type="Pfam" id="PF02517"/>
    </source>
</evidence>
<sequence length="276" mass="31247">MNKFLKFLGISVLTMTFVLVTEALSSTILFAIFGNAMVGNSDTGILNQVVKYQVIVGQLLRLILICIFFAIKKKREPNKTNNIIKNKRFLADSWKMLIIGVGVAGFGNLIISFLITIFGNSPLVTDTLDQFSEAFQINGPMDFFVMIIGMVILAPIVEEILFRGIVFERFTKIYKLSTAIILDGLLFGIYHMNILQGINTFFMGMVLAFVYYYRRNITDVIIIHMVNNFFALTAGFDESYTIVLTVVSVICILLTIKFLKQFKNNGQKSNENEEYI</sequence>
<dbReference type="GO" id="GO:0006508">
    <property type="term" value="P:proteolysis"/>
    <property type="evidence" value="ECO:0007669"/>
    <property type="project" value="UniProtKB-KW"/>
</dbReference>
<comment type="caution">
    <text evidence="3">The sequence shown here is derived from an EMBL/GenBank/DDBJ whole genome shotgun (WGS) entry which is preliminary data.</text>
</comment>
<dbReference type="PANTHER" id="PTHR36435:SF1">
    <property type="entry name" value="CAAX AMINO TERMINAL PROTEASE FAMILY PROTEIN"/>
    <property type="match status" value="1"/>
</dbReference>
<feature type="transmembrane region" description="Helical" evidence="1">
    <location>
        <begin position="143"/>
        <end position="161"/>
    </location>
</feature>
<feature type="transmembrane region" description="Helical" evidence="1">
    <location>
        <begin position="52"/>
        <end position="71"/>
    </location>
</feature>